<dbReference type="RefSeq" id="WP_127079199.1">
    <property type="nucleotide sequence ID" value="NZ_RSCL01000002.1"/>
</dbReference>
<dbReference type="OrthoDB" id="444941at2"/>
<reference evidence="3" key="1">
    <citation type="submission" date="2018-12" db="EMBL/GenBank/DDBJ databases">
        <authorList>
            <person name="Will S."/>
            <person name="Neumann-Schaal M."/>
            <person name="Henke P."/>
        </authorList>
    </citation>
    <scope>NUCLEOTIDE SEQUENCE</scope>
    <source>
        <strain evidence="3">PCC 7102</strain>
    </source>
</reference>
<name>A0A433VRP5_9CYAN</name>
<organism evidence="3 4">
    <name type="scientific">Dulcicalothrix desertica PCC 7102</name>
    <dbReference type="NCBI Taxonomy" id="232991"/>
    <lineage>
        <taxon>Bacteria</taxon>
        <taxon>Bacillati</taxon>
        <taxon>Cyanobacteriota</taxon>
        <taxon>Cyanophyceae</taxon>
        <taxon>Nostocales</taxon>
        <taxon>Calotrichaceae</taxon>
        <taxon>Dulcicalothrix</taxon>
    </lineage>
</organism>
<feature type="transmembrane region" description="Helical" evidence="1">
    <location>
        <begin position="703"/>
        <end position="721"/>
    </location>
</feature>
<dbReference type="Pfam" id="PF05226">
    <property type="entry name" value="CHASE2"/>
    <property type="match status" value="1"/>
</dbReference>
<dbReference type="AlphaFoldDB" id="A0A433VRP5"/>
<dbReference type="SMART" id="SM01080">
    <property type="entry name" value="CHASE2"/>
    <property type="match status" value="1"/>
</dbReference>
<keyword evidence="1" id="KW-0472">Membrane</keyword>
<sequence>MTKLVVLNLGKGDLNQGFASVTAQLYDSSSRVPIQFTGSLEASPKLAELYKRWCLLYQLLHDSLSYTGRSKRSSQPKEIEIDSEDVTNVSSIEFSLLCEDLCQEINTWLKTESFRNIEQKLRTKLHHLDEVRIILQARDDEVIRLPWHLWDFFEDYQNAVLAFGVSEINLVQSERKVSTGKVRILAILGNSEGIDIQKDRKILEQLPRTEIVFLVQPRRFELDKYLWDQHGWDILFFAGHGTSSLECKTGRIYINQTESLTITQLKNALKTAISRGLQLAIFNCCDGLGLAKELLSLNIGQIIVMREPVPDVVAQSFLKQFLEAFTAGESLYIAMRQASERLQGLESEFPCASWIPVICQNPAIIPITWSQLVTKSTPSPVNSFVLSTGLAVTAFVFGIKMLGFWQLWELNAFDALMRARPIEPIDNRILLVTVTEADVQAQPVNERRGASISERTLDRVIGKLQQFNPRVIGLDIYRENSISKDYKNLSALQKSNRFITVCKSGEDETDPGVPPPPEVPLQNLSFSDIITDVDTVIRRQLLSMAPATNVAVKCKPDKSFGFRVATRYLQFEGIEATLNSDDNWLIGKEVFQSLEENSGGYHQIDSRGYQVLLNWRTSNPFIKKVTISDILNNQLTAATVKNRIVLIGTTAESFNDQRWLTPYSTNKLPYKQTTGLVVQAHMVSQIISAVLDNRPLLWVLPKWSEFVWLWCWSIIGCLIAWKIQSQWYLVIHLTLGYGILYSLCLLFLIQGLWIPCIPAVFAFSGSYLIVTIYTKHFSIINNCKDK</sequence>
<keyword evidence="1" id="KW-1133">Transmembrane helix</keyword>
<dbReference type="InterPro" id="IPR007890">
    <property type="entry name" value="CHASE2"/>
</dbReference>
<protein>
    <recommendedName>
        <fullName evidence="2">CHASE2 domain-containing protein</fullName>
    </recommendedName>
</protein>
<evidence type="ECO:0000256" key="1">
    <source>
        <dbReference type="SAM" id="Phobius"/>
    </source>
</evidence>
<evidence type="ECO:0000313" key="4">
    <source>
        <dbReference type="Proteomes" id="UP000271624"/>
    </source>
</evidence>
<proteinExistence type="predicted"/>
<dbReference type="Pfam" id="PF12770">
    <property type="entry name" value="CHAT"/>
    <property type="match status" value="1"/>
</dbReference>
<dbReference type="EMBL" id="RSCL01000002">
    <property type="protein sequence ID" value="RUT08790.1"/>
    <property type="molecule type" value="Genomic_DNA"/>
</dbReference>
<feature type="transmembrane region" description="Helical" evidence="1">
    <location>
        <begin position="756"/>
        <end position="774"/>
    </location>
</feature>
<dbReference type="Proteomes" id="UP000271624">
    <property type="component" value="Unassembled WGS sequence"/>
</dbReference>
<feature type="domain" description="CHASE2" evidence="2">
    <location>
        <begin position="405"/>
        <end position="719"/>
    </location>
</feature>
<keyword evidence="4" id="KW-1185">Reference proteome</keyword>
<evidence type="ECO:0000313" key="3">
    <source>
        <dbReference type="EMBL" id="RUT08790.1"/>
    </source>
</evidence>
<dbReference type="InterPro" id="IPR024983">
    <property type="entry name" value="CHAT_dom"/>
</dbReference>
<accession>A0A433VRP5</accession>
<comment type="caution">
    <text evidence="3">The sequence shown here is derived from an EMBL/GenBank/DDBJ whole genome shotgun (WGS) entry which is preliminary data.</text>
</comment>
<evidence type="ECO:0000259" key="2">
    <source>
        <dbReference type="SMART" id="SM01080"/>
    </source>
</evidence>
<reference evidence="3" key="2">
    <citation type="journal article" date="2019" name="Genome Biol. Evol.">
        <title>Day and night: Metabolic profiles and evolutionary relationships of six axenic non-marine cyanobacteria.</title>
        <authorList>
            <person name="Will S.E."/>
            <person name="Henke P."/>
            <person name="Boedeker C."/>
            <person name="Huang S."/>
            <person name="Brinkmann H."/>
            <person name="Rohde M."/>
            <person name="Jarek M."/>
            <person name="Friedl T."/>
            <person name="Seufert S."/>
            <person name="Schumacher M."/>
            <person name="Overmann J."/>
            <person name="Neumann-Schaal M."/>
            <person name="Petersen J."/>
        </authorList>
    </citation>
    <scope>NUCLEOTIDE SEQUENCE [LARGE SCALE GENOMIC DNA]</scope>
    <source>
        <strain evidence="3">PCC 7102</strain>
    </source>
</reference>
<gene>
    <name evidence="3" type="ORF">DSM106972_008430</name>
</gene>
<feature type="transmembrane region" description="Helical" evidence="1">
    <location>
        <begin position="727"/>
        <end position="749"/>
    </location>
</feature>
<keyword evidence="1" id="KW-0812">Transmembrane</keyword>